<organism evidence="8 9">
    <name type="scientific">Naumovozyma dairenensis (strain ATCC 10597 / BCRC 20456 / CBS 421 / NBRC 0211 / NRRL Y-12639)</name>
    <name type="common">Saccharomyces dairenensis</name>
    <dbReference type="NCBI Taxonomy" id="1071378"/>
    <lineage>
        <taxon>Eukaryota</taxon>
        <taxon>Fungi</taxon>
        <taxon>Dikarya</taxon>
        <taxon>Ascomycota</taxon>
        <taxon>Saccharomycotina</taxon>
        <taxon>Saccharomycetes</taxon>
        <taxon>Saccharomycetales</taxon>
        <taxon>Saccharomycetaceae</taxon>
        <taxon>Naumovozyma</taxon>
    </lineage>
</organism>
<evidence type="ECO:0000256" key="3">
    <source>
        <dbReference type="ARBA" id="ARBA00022989"/>
    </source>
</evidence>
<evidence type="ECO:0000259" key="7">
    <source>
        <dbReference type="Pfam" id="PF13850"/>
    </source>
</evidence>
<dbReference type="Pfam" id="PF07970">
    <property type="entry name" value="COPIIcoated_ERV"/>
    <property type="match status" value="1"/>
</dbReference>
<dbReference type="HOGENOM" id="CLU_034705_2_1_1"/>
<evidence type="ECO:0000313" key="8">
    <source>
        <dbReference type="EMBL" id="CCD27168.1"/>
    </source>
</evidence>
<dbReference type="Proteomes" id="UP000000689">
    <property type="component" value="Chromosome 10"/>
</dbReference>
<dbReference type="GO" id="GO:0006888">
    <property type="term" value="P:endoplasmic reticulum to Golgi vesicle-mediated transport"/>
    <property type="evidence" value="ECO:0007669"/>
    <property type="project" value="UniProtKB-UniRule"/>
</dbReference>
<evidence type="ECO:0000313" key="9">
    <source>
        <dbReference type="Proteomes" id="UP000000689"/>
    </source>
</evidence>
<keyword evidence="5" id="KW-0256">Endoplasmic reticulum</keyword>
<evidence type="ECO:0000256" key="4">
    <source>
        <dbReference type="ARBA" id="ARBA00023136"/>
    </source>
</evidence>
<dbReference type="OrthoDB" id="5541786at2759"/>
<feature type="domain" description="Endoplasmic reticulum vesicle transporter N-terminal" evidence="7">
    <location>
        <begin position="6"/>
        <end position="91"/>
    </location>
</feature>
<accession>G0WH90</accession>
<keyword evidence="5" id="KW-0333">Golgi apparatus</keyword>
<dbReference type="PANTHER" id="PTHR10984">
    <property type="entry name" value="ENDOPLASMIC RETICULUM-GOLGI INTERMEDIATE COMPARTMENT PROTEIN"/>
    <property type="match status" value="1"/>
</dbReference>
<evidence type="ECO:0000256" key="2">
    <source>
        <dbReference type="ARBA" id="ARBA00022692"/>
    </source>
</evidence>
<keyword evidence="3 5" id="KW-1133">Transmembrane helix</keyword>
<comment type="similarity">
    <text evidence="5">Belongs to the ERGIC family.</text>
</comment>
<keyword evidence="5" id="KW-0813">Transport</keyword>
<dbReference type="InterPro" id="IPR045888">
    <property type="entry name" value="Erv"/>
</dbReference>
<keyword evidence="2 5" id="KW-0812">Transmembrane</keyword>
<dbReference type="OMA" id="FSHRIYK"/>
<dbReference type="GO" id="GO:0033116">
    <property type="term" value="C:endoplasmic reticulum-Golgi intermediate compartment membrane"/>
    <property type="evidence" value="ECO:0007669"/>
    <property type="project" value="UniProtKB-SubCell"/>
</dbReference>
<dbReference type="STRING" id="1071378.G0WH90"/>
<protein>
    <recommendedName>
        <fullName evidence="5">Endoplasmic reticulum-Golgi intermediate compartment protein</fullName>
    </recommendedName>
</protein>
<feature type="transmembrane region" description="Helical" evidence="5">
    <location>
        <begin position="293"/>
        <end position="315"/>
    </location>
</feature>
<dbReference type="RefSeq" id="XP_003672411.1">
    <property type="nucleotide sequence ID" value="XM_003672363.1"/>
</dbReference>
<keyword evidence="9" id="KW-1185">Reference proteome</keyword>
<dbReference type="KEGG" id="ndi:NDAI_0J02760"/>
<dbReference type="PANTHER" id="PTHR10984:SF81">
    <property type="entry name" value="ER-DERIVED VESICLES PROTEIN ERV41"/>
    <property type="match status" value="1"/>
</dbReference>
<dbReference type="GO" id="GO:0000139">
    <property type="term" value="C:Golgi membrane"/>
    <property type="evidence" value="ECO:0007669"/>
    <property type="project" value="UniProtKB-SubCell"/>
</dbReference>
<dbReference type="InterPro" id="IPR039542">
    <property type="entry name" value="Erv_N"/>
</dbReference>
<dbReference type="EMBL" id="HE580276">
    <property type="protein sequence ID" value="CCD27168.1"/>
    <property type="molecule type" value="Genomic_DNA"/>
</dbReference>
<gene>
    <name evidence="8" type="primary">NDAI0J02760</name>
    <name evidence="8" type="ordered locus">NDAI_0J02760</name>
</gene>
<sequence length="341" mass="39491">MSKLGAFDAFPKTEEEHVKKSTRGGLSSILTYLFLLFMIYNEVGRYFGGFIEQQYIVDIEIQERAQINFDIFLNTTCDLIDVRIVDLTSDNMKRSVSDEISFEDLTFYIPYGTRINILNGIYTTEFDEVLTQAIPYEFGMRIDERPPEDDMPNINACHLFGSVDVNRLPGILEISTNSTGNINDNGKSFAHVINELSFGEFFPFIDNPLDNTAKVLPDQPLTTYSYYLTVIPTIYEKLGKRVNTNQYSLNEFIFKHIYNVKSQTQYDEAIRIHYDFDALSIFMHDTRLDFIQFLVRLVAILSFVVYIASWVFRFIDKALILLLGPRWSLMYEPVSQRGLLD</sequence>
<reference evidence="8 9" key="1">
    <citation type="journal article" date="2011" name="Proc. Natl. Acad. Sci. U.S.A.">
        <title>Evolutionary erosion of yeast sex chromosomes by mating-type switching accidents.</title>
        <authorList>
            <person name="Gordon J.L."/>
            <person name="Armisen D."/>
            <person name="Proux-Wera E."/>
            <person name="Oheigeartaigh S.S."/>
            <person name="Byrne K.P."/>
            <person name="Wolfe K.H."/>
        </authorList>
    </citation>
    <scope>NUCLEOTIDE SEQUENCE [LARGE SCALE GENOMIC DNA]</scope>
    <source>
        <strain evidence="9">ATCC 10597 / BCRC 20456 / CBS 421 / NBRC 0211 / NRRL Y-12639</strain>
    </source>
</reference>
<dbReference type="GO" id="GO:0030134">
    <property type="term" value="C:COPII-coated ER to Golgi transport vesicle"/>
    <property type="evidence" value="ECO:0007669"/>
    <property type="project" value="TreeGrafter"/>
</dbReference>
<evidence type="ECO:0000256" key="1">
    <source>
        <dbReference type="ARBA" id="ARBA00004370"/>
    </source>
</evidence>
<dbReference type="Pfam" id="PF13850">
    <property type="entry name" value="ERGIC_N"/>
    <property type="match status" value="1"/>
</dbReference>
<evidence type="ECO:0000259" key="6">
    <source>
        <dbReference type="Pfam" id="PF07970"/>
    </source>
</evidence>
<comment type="caution">
    <text evidence="5">Lacks conserved residue(s) required for the propagation of feature annotation.</text>
</comment>
<dbReference type="GO" id="GO:0005789">
    <property type="term" value="C:endoplasmic reticulum membrane"/>
    <property type="evidence" value="ECO:0007669"/>
    <property type="project" value="UniProtKB-SubCell"/>
</dbReference>
<dbReference type="eggNOG" id="KOG2667">
    <property type="taxonomic scope" value="Eukaryota"/>
</dbReference>
<keyword evidence="4 5" id="KW-0472">Membrane</keyword>
<feature type="domain" description="Endoplasmic reticulum vesicle transporter C-terminal" evidence="6">
    <location>
        <begin position="155"/>
        <end position="311"/>
    </location>
</feature>
<comment type="function">
    <text evidence="5">Plays a role in transport between endoplasmic reticulum and Golgi.</text>
</comment>
<dbReference type="InterPro" id="IPR012936">
    <property type="entry name" value="Erv_C"/>
</dbReference>
<dbReference type="GO" id="GO:0006890">
    <property type="term" value="P:retrograde vesicle-mediated transport, Golgi to endoplasmic reticulum"/>
    <property type="evidence" value="ECO:0007669"/>
    <property type="project" value="TreeGrafter"/>
</dbReference>
<dbReference type="AlphaFoldDB" id="G0WH90"/>
<keyword evidence="5" id="KW-0931">ER-Golgi transport</keyword>
<comment type="subcellular location">
    <subcellularLocation>
        <location evidence="5">Endoplasmic reticulum membrane</location>
        <topology evidence="5">Multi-pass membrane protein</topology>
    </subcellularLocation>
    <subcellularLocation>
        <location evidence="5">Endoplasmic reticulum-Golgi intermediate compartment membrane</location>
        <topology evidence="5">Multi-pass membrane protein</topology>
    </subcellularLocation>
    <subcellularLocation>
        <location evidence="5">Golgi apparatus membrane</location>
        <topology evidence="5">Multi-pass membrane protein</topology>
    </subcellularLocation>
    <subcellularLocation>
        <location evidence="1">Membrane</location>
    </subcellularLocation>
</comment>
<name>G0WH90_NAUDC</name>
<evidence type="ECO:0000256" key="5">
    <source>
        <dbReference type="RuleBase" id="RU369013"/>
    </source>
</evidence>
<proteinExistence type="inferred from homology"/>
<dbReference type="GeneID" id="11494505"/>